<feature type="transmembrane region" description="Helical" evidence="2">
    <location>
        <begin position="228"/>
        <end position="253"/>
    </location>
</feature>
<feature type="signal peptide" evidence="3">
    <location>
        <begin position="1"/>
        <end position="22"/>
    </location>
</feature>
<keyword evidence="2" id="KW-0472">Membrane</keyword>
<evidence type="ECO:0000256" key="2">
    <source>
        <dbReference type="SAM" id="Phobius"/>
    </source>
</evidence>
<organism evidence="4 5">
    <name type="scientific">Pleurotus ostreatus</name>
    <name type="common">Oyster mushroom</name>
    <name type="synonym">White-rot fungus</name>
    <dbReference type="NCBI Taxonomy" id="5322"/>
    <lineage>
        <taxon>Eukaryota</taxon>
        <taxon>Fungi</taxon>
        <taxon>Dikarya</taxon>
        <taxon>Basidiomycota</taxon>
        <taxon>Agaricomycotina</taxon>
        <taxon>Agaricomycetes</taxon>
        <taxon>Agaricomycetidae</taxon>
        <taxon>Agaricales</taxon>
        <taxon>Pleurotineae</taxon>
        <taxon>Pleurotaceae</taxon>
        <taxon>Pleurotus</taxon>
    </lineage>
</organism>
<dbReference type="Proteomes" id="UP000623687">
    <property type="component" value="Unassembled WGS sequence"/>
</dbReference>
<reference evidence="4" key="1">
    <citation type="submission" date="2019-07" db="EMBL/GenBank/DDBJ databases">
        <authorList>
            <person name="Palmer J.M."/>
        </authorList>
    </citation>
    <scope>NUCLEOTIDE SEQUENCE</scope>
    <source>
        <strain evidence="4">PC9</strain>
    </source>
</reference>
<dbReference type="GeneID" id="59376489"/>
<evidence type="ECO:0000256" key="3">
    <source>
        <dbReference type="SAM" id="SignalP"/>
    </source>
</evidence>
<sequence length="381" mass="41486">MLLPRLVIAGTALLSLLEGVTAGQRNVTIDDAEEGVPVGHTVPTYSPTDGWSTGSSFTQLDASKIHGGTWHDGTYHPGDAQPKEVNFAFTGVSLYIYCIIANTPPGRFFDAFADYKILIDGELAGEYRHDVEKIPDYFYNTTVFATNTTLENKSHNVTIRMDSTEKPVLLLFDYAVYTMIEDDAVVVPSTTTAQVPTTTPGEPAPTSDQPLSTTDTPVPDQPSSSDHVGIIVGAVLGGLSISLISAIGVLVYIRRRRMQRARKQAALRSQWRGSRFLAHSRIWRWILNLPTEPETRITNAPIPVPSIPVPPAMVSTYQTPTSRSFTVSRPPESATDLESEGGDSSVVAEIREIREALVHLRVQQRAMTEALGAPPPYAPSS</sequence>
<dbReference type="VEuPathDB" id="FungiDB:PC9H_006671"/>
<dbReference type="EMBL" id="JACETU010000004">
    <property type="protein sequence ID" value="KAF7430956.1"/>
    <property type="molecule type" value="Genomic_DNA"/>
</dbReference>
<evidence type="ECO:0000256" key="1">
    <source>
        <dbReference type="SAM" id="MobiDB-lite"/>
    </source>
</evidence>
<dbReference type="AlphaFoldDB" id="A0A8H6ZU59"/>
<keyword evidence="5" id="KW-1185">Reference proteome</keyword>
<evidence type="ECO:0000313" key="5">
    <source>
        <dbReference type="Proteomes" id="UP000623687"/>
    </source>
</evidence>
<keyword evidence="3" id="KW-0732">Signal</keyword>
<dbReference type="RefSeq" id="XP_036632234.1">
    <property type="nucleotide sequence ID" value="XM_036776215.1"/>
</dbReference>
<feature type="chain" id="PRO_5034987619" evidence="3">
    <location>
        <begin position="23"/>
        <end position="381"/>
    </location>
</feature>
<dbReference type="OrthoDB" id="3063542at2759"/>
<feature type="region of interest" description="Disordered" evidence="1">
    <location>
        <begin position="191"/>
        <end position="224"/>
    </location>
</feature>
<name>A0A8H6ZU59_PLEOS</name>
<gene>
    <name evidence="4" type="ORF">PC9H_006671</name>
</gene>
<keyword evidence="2" id="KW-0812">Transmembrane</keyword>
<protein>
    <submittedName>
        <fullName evidence="4">Uncharacterized protein</fullName>
    </submittedName>
</protein>
<feature type="region of interest" description="Disordered" evidence="1">
    <location>
        <begin position="321"/>
        <end position="344"/>
    </location>
</feature>
<evidence type="ECO:0000313" key="4">
    <source>
        <dbReference type="EMBL" id="KAF7430956.1"/>
    </source>
</evidence>
<accession>A0A8H6ZU59</accession>
<feature type="compositionally biased region" description="Low complexity" evidence="1">
    <location>
        <begin position="191"/>
        <end position="200"/>
    </location>
</feature>
<proteinExistence type="predicted"/>
<feature type="compositionally biased region" description="Polar residues" evidence="1">
    <location>
        <begin position="206"/>
        <end position="224"/>
    </location>
</feature>
<keyword evidence="2" id="KW-1133">Transmembrane helix</keyword>
<comment type="caution">
    <text evidence="4">The sequence shown here is derived from an EMBL/GenBank/DDBJ whole genome shotgun (WGS) entry which is preliminary data.</text>
</comment>